<feature type="signal peptide" evidence="1">
    <location>
        <begin position="1"/>
        <end position="29"/>
    </location>
</feature>
<evidence type="ECO:0000313" key="4">
    <source>
        <dbReference type="Proteomes" id="UP001374579"/>
    </source>
</evidence>
<name>A0AAN9AXE7_9CAEN</name>
<protein>
    <recommendedName>
        <fullName evidence="2">Fibrinogen C-terminal domain-containing protein</fullName>
    </recommendedName>
</protein>
<dbReference type="InterPro" id="IPR050373">
    <property type="entry name" value="Fibrinogen_C-term_domain"/>
</dbReference>
<dbReference type="SUPFAM" id="SSF56496">
    <property type="entry name" value="Fibrinogen C-terminal domain-like"/>
    <property type="match status" value="1"/>
</dbReference>
<dbReference type="Gene3D" id="3.90.215.10">
    <property type="entry name" value="Gamma Fibrinogen, chain A, domain 1"/>
    <property type="match status" value="1"/>
</dbReference>
<dbReference type="EMBL" id="JBAMIC010000018">
    <property type="protein sequence ID" value="KAK7094784.1"/>
    <property type="molecule type" value="Genomic_DNA"/>
</dbReference>
<evidence type="ECO:0000259" key="2">
    <source>
        <dbReference type="Pfam" id="PF00147"/>
    </source>
</evidence>
<proteinExistence type="predicted"/>
<dbReference type="AlphaFoldDB" id="A0AAN9AXE7"/>
<dbReference type="PANTHER" id="PTHR19143:SF185">
    <property type="entry name" value="ANGIOPOIETIN-RELATED PROTEIN 5"/>
    <property type="match status" value="1"/>
</dbReference>
<feature type="chain" id="PRO_5042944195" description="Fibrinogen C-terminal domain-containing protein" evidence="1">
    <location>
        <begin position="30"/>
        <end position="378"/>
    </location>
</feature>
<dbReference type="InterPro" id="IPR036056">
    <property type="entry name" value="Fibrinogen-like_C"/>
</dbReference>
<dbReference type="InterPro" id="IPR014716">
    <property type="entry name" value="Fibrinogen_a/b/g_C_1"/>
</dbReference>
<evidence type="ECO:0000256" key="1">
    <source>
        <dbReference type="SAM" id="SignalP"/>
    </source>
</evidence>
<dbReference type="GO" id="GO:0005615">
    <property type="term" value="C:extracellular space"/>
    <property type="evidence" value="ECO:0007669"/>
    <property type="project" value="TreeGrafter"/>
</dbReference>
<evidence type="ECO:0000313" key="3">
    <source>
        <dbReference type="EMBL" id="KAK7094784.1"/>
    </source>
</evidence>
<keyword evidence="1" id="KW-0732">Signal</keyword>
<organism evidence="3 4">
    <name type="scientific">Littorina saxatilis</name>
    <dbReference type="NCBI Taxonomy" id="31220"/>
    <lineage>
        <taxon>Eukaryota</taxon>
        <taxon>Metazoa</taxon>
        <taxon>Spiralia</taxon>
        <taxon>Lophotrochozoa</taxon>
        <taxon>Mollusca</taxon>
        <taxon>Gastropoda</taxon>
        <taxon>Caenogastropoda</taxon>
        <taxon>Littorinimorpha</taxon>
        <taxon>Littorinoidea</taxon>
        <taxon>Littorinidae</taxon>
        <taxon>Littorina</taxon>
    </lineage>
</organism>
<dbReference type="InterPro" id="IPR002181">
    <property type="entry name" value="Fibrinogen_a/b/g_C_dom"/>
</dbReference>
<reference evidence="3 4" key="1">
    <citation type="submission" date="2024-02" db="EMBL/GenBank/DDBJ databases">
        <title>Chromosome-scale genome assembly of the rough periwinkle Littorina saxatilis.</title>
        <authorList>
            <person name="De Jode A."/>
            <person name="Faria R."/>
            <person name="Formenti G."/>
            <person name="Sims Y."/>
            <person name="Smith T.P."/>
            <person name="Tracey A."/>
            <person name="Wood J.M.D."/>
            <person name="Zagrodzka Z.B."/>
            <person name="Johannesson K."/>
            <person name="Butlin R.K."/>
            <person name="Leder E.H."/>
        </authorList>
    </citation>
    <scope>NUCLEOTIDE SEQUENCE [LARGE SCALE GENOMIC DNA]</scope>
    <source>
        <strain evidence="3">Snail1</strain>
        <tissue evidence="3">Muscle</tissue>
    </source>
</reference>
<keyword evidence="4" id="KW-1185">Reference proteome</keyword>
<sequence length="378" mass="42313">MPTVLRTMATVFFEILSFAVCIQIISVSGQPPSEKDSHYDRCKKGDGVFKGNVIKTMTSPRLRCFESCTTDDKCESLNVCPSGQRAGHSDCQLMDDNMSKFCYGLSPAPHRDCFHAEKHVKCRNGGTLKPDGTCMCVLCYKGEHCEDNVRDCKEAREVLSPDSGYSLSSGHDCTVRPTAATHPFTVRCPFGTSNETSVFLRVQADNGWSGIEWKSQQWNAYKTGMGTYGSLNFFIGLENLHYFLSQAQFRLNLFISYHTPPGEPAPHATVNSYKNFSIANETNRYALSYVLYTNTQQESPPETEGFKAANVFHPFCTEDNDCGTCAKDKGPGWYYVFANGSCVGNNPFGKPAQWPYEGKGLLTFYNYEFFIERIGDFF</sequence>
<accession>A0AAN9AXE7</accession>
<feature type="domain" description="Fibrinogen C-terminal" evidence="2">
    <location>
        <begin position="172"/>
        <end position="349"/>
    </location>
</feature>
<dbReference type="Proteomes" id="UP001374579">
    <property type="component" value="Unassembled WGS sequence"/>
</dbReference>
<dbReference type="Pfam" id="PF00147">
    <property type="entry name" value="Fibrinogen_C"/>
    <property type="match status" value="1"/>
</dbReference>
<comment type="caution">
    <text evidence="3">The sequence shown here is derived from an EMBL/GenBank/DDBJ whole genome shotgun (WGS) entry which is preliminary data.</text>
</comment>
<dbReference type="PANTHER" id="PTHR19143">
    <property type="entry name" value="FIBRINOGEN/TENASCIN/ANGIOPOEITIN"/>
    <property type="match status" value="1"/>
</dbReference>
<gene>
    <name evidence="3" type="ORF">V1264_006287</name>
</gene>